<feature type="domain" description="FH2" evidence="2">
    <location>
        <begin position="542"/>
        <end position="909"/>
    </location>
</feature>
<organism evidence="3 4">
    <name type="scientific">Ordospora colligata OC4</name>
    <dbReference type="NCBI Taxonomy" id="1354746"/>
    <lineage>
        <taxon>Eukaryota</taxon>
        <taxon>Fungi</taxon>
        <taxon>Fungi incertae sedis</taxon>
        <taxon>Microsporidia</taxon>
        <taxon>Ordosporidae</taxon>
        <taxon>Ordospora</taxon>
    </lineage>
</organism>
<dbReference type="AlphaFoldDB" id="A0A0B2UL51"/>
<feature type="domain" description="C2 tensin-type" evidence="1">
    <location>
        <begin position="228"/>
        <end position="360"/>
    </location>
</feature>
<comment type="caution">
    <text evidence="3">The sequence shown here is derived from an EMBL/GenBank/DDBJ whole genome shotgun (WGS) entry which is preliminary data.</text>
</comment>
<dbReference type="EMBL" id="JOKQ01000005">
    <property type="protein sequence ID" value="KHN69710.1"/>
    <property type="molecule type" value="Genomic_DNA"/>
</dbReference>
<dbReference type="Gene3D" id="1.20.58.2220">
    <property type="entry name" value="Formin, FH2 domain"/>
    <property type="match status" value="1"/>
</dbReference>
<dbReference type="SUPFAM" id="SSF101447">
    <property type="entry name" value="Formin homology 2 domain (FH2 domain)"/>
    <property type="match status" value="1"/>
</dbReference>
<evidence type="ECO:0000259" key="2">
    <source>
        <dbReference type="PROSITE" id="PS51444"/>
    </source>
</evidence>
<dbReference type="OrthoDB" id="5632at2759"/>
<dbReference type="STRING" id="1354746.A0A0B2UL51"/>
<dbReference type="InterPro" id="IPR042201">
    <property type="entry name" value="FH2_Formin_sf"/>
</dbReference>
<dbReference type="GeneID" id="26261772"/>
<dbReference type="InterPro" id="IPR015425">
    <property type="entry name" value="FH2_Formin"/>
</dbReference>
<evidence type="ECO:0000259" key="1">
    <source>
        <dbReference type="PROSITE" id="PS51182"/>
    </source>
</evidence>
<sequence>MEGIQTDGLVETGIFERIQALVRNSEDGDFRFVNPCTSKKSDALTTNTAKQYTDTSSEDPVVDIGCSRLNLWRISTQIVVFGQCWNNSTENITKRNNKDELITFMNSKYGDRCMIWCFEDIFSGSYNIQKMPLLDFDLGVAYRMCCAVKCWLDFNSNNVAAFELKHGDNGRFKFVIGCIMKYCGIDGDDTCMDDTCFDSFQSSLMNVNTVRRYIKYFESASNMKYEGNHNIVLKQLIITTIPVAHSTDFQVGISINGKGRMLYIAQEATCDEDAAGYDYDVYRDEDYVVFSEIGCNVSEDIQIEMWYYSNEKQEKVLSLRVNPLFYRQGVYRFTLDDMELILPRSRFQDDFSVDLVLVESGRMEKKSLCFDKIDQIQGIKMLNDGFWRDYDRKIYERLVSQGINEVVSKICAYMRYDTHRCSEFTQDLESRGVCTNRNDSCVSGHVGMMLFCRQNSTNGHDVEDTDRKQDENNNCTDDSNIKSSCISSNTDIDVRKELYSVEVECSKLRLIEQINCEIPIISTRKVISKKQIIRKKTNCEDKAISSMEMVVRKSLHMVPLARVDGTIFSECSNIDIIMDLNMFEDMLCEPVENMNNTISNQAIATSVIDSNRLFLASLALRHLELKGITPENIYVFLESPSSPLELQDLLNIEKIYPNSTEALSLSLAPPEMLNEVEESMLRYSRYVDALKLLDILIFERKLFNEIFLMEDALIELLMLYNRIIDSHGLKILMKAVLEICNAINFKYSMTRKKIPGFRISSLCVFSGYKGKNNMSLFPFLFHVMEANGVGIGDLLDEFATIHELKAEELPRIREKINLFIEMYTNNLCALNVIDSKHQKAYSGFFLFACNKLECVVNMYKECNLKSGIIKHKFGDHDDGKCTSTVLVALSEFLHNMKMHFEIYSKSKNV</sequence>
<dbReference type="InterPro" id="IPR029021">
    <property type="entry name" value="Prot-tyrosine_phosphatase-like"/>
</dbReference>
<accession>A0A0B2UL51</accession>
<dbReference type="HOGENOM" id="CLU_328731_0_0_1"/>
<dbReference type="RefSeq" id="XP_014563752.1">
    <property type="nucleotide sequence ID" value="XM_014708266.1"/>
</dbReference>
<dbReference type="InParanoid" id="A0A0B2UL51"/>
<dbReference type="VEuPathDB" id="MicrosporidiaDB:M896_051190"/>
<proteinExistence type="predicted"/>
<reference evidence="3 4" key="1">
    <citation type="journal article" date="2014" name="MBio">
        <title>The Ordospora colligata genome; evolution of extreme reduction in microsporidia and host-to-parasite horizontal gene transfer.</title>
        <authorList>
            <person name="Pombert J.-F."/>
            <person name="Haag K.L."/>
            <person name="Beidas S."/>
            <person name="Ebert D."/>
            <person name="Keeling P.J."/>
        </authorList>
    </citation>
    <scope>NUCLEOTIDE SEQUENCE [LARGE SCALE GENOMIC DNA]</scope>
    <source>
        <strain evidence="3 4">OC4</strain>
    </source>
</reference>
<dbReference type="PROSITE" id="PS51444">
    <property type="entry name" value="FH2"/>
    <property type="match status" value="1"/>
</dbReference>
<dbReference type="Pfam" id="PF10409">
    <property type="entry name" value="PTEN_C2"/>
    <property type="match status" value="1"/>
</dbReference>
<dbReference type="PROSITE" id="PS51182">
    <property type="entry name" value="C2_TENSIN"/>
    <property type="match status" value="1"/>
</dbReference>
<dbReference type="InterPro" id="IPR014020">
    <property type="entry name" value="Tensin_C2-dom"/>
</dbReference>
<keyword evidence="4" id="KW-1185">Reference proteome</keyword>
<gene>
    <name evidence="3" type="ORF">M896_051190</name>
</gene>
<protein>
    <submittedName>
        <fullName evidence="3">Uncharacterized protein</fullName>
    </submittedName>
</protein>
<name>A0A0B2UL51_9MICR</name>
<evidence type="ECO:0000313" key="4">
    <source>
        <dbReference type="Proteomes" id="UP000031056"/>
    </source>
</evidence>
<dbReference type="Proteomes" id="UP000031056">
    <property type="component" value="Unassembled WGS sequence"/>
</dbReference>
<dbReference type="Gene3D" id="3.90.190.10">
    <property type="entry name" value="Protein tyrosine phosphatase superfamily"/>
    <property type="match status" value="1"/>
</dbReference>
<evidence type="ECO:0000313" key="3">
    <source>
        <dbReference type="EMBL" id="KHN69710.1"/>
    </source>
</evidence>